<dbReference type="Gene3D" id="1.20.1250.20">
    <property type="entry name" value="MFS general substrate transporter like domains"/>
    <property type="match status" value="1"/>
</dbReference>
<evidence type="ECO:0000256" key="4">
    <source>
        <dbReference type="ARBA" id="ARBA00023136"/>
    </source>
</evidence>
<evidence type="ECO:0000256" key="6">
    <source>
        <dbReference type="SAM" id="Phobius"/>
    </source>
</evidence>
<dbReference type="InterPro" id="IPR005829">
    <property type="entry name" value="Sugar_transporter_CS"/>
</dbReference>
<dbReference type="InterPro" id="IPR036259">
    <property type="entry name" value="MFS_trans_sf"/>
</dbReference>
<dbReference type="Proteomes" id="UP000095287">
    <property type="component" value="Unplaced"/>
</dbReference>
<keyword evidence="2 6" id="KW-0812">Transmembrane</keyword>
<comment type="subcellular location">
    <subcellularLocation>
        <location evidence="1">Membrane</location>
        <topology evidence="1">Multi-pass membrane protein</topology>
    </subcellularLocation>
</comment>
<reference evidence="9" key="1">
    <citation type="submission" date="2016-11" db="UniProtKB">
        <authorList>
            <consortium name="WormBaseParasite"/>
        </authorList>
    </citation>
    <scope>IDENTIFICATION</scope>
</reference>
<accession>A0A1I7YYQ6</accession>
<keyword evidence="3 6" id="KW-1133">Transmembrane helix</keyword>
<feature type="transmembrane region" description="Helical" evidence="6">
    <location>
        <begin position="163"/>
        <end position="186"/>
    </location>
</feature>
<dbReference type="GO" id="GO:0016020">
    <property type="term" value="C:membrane"/>
    <property type="evidence" value="ECO:0007669"/>
    <property type="project" value="UniProtKB-SubCell"/>
</dbReference>
<feature type="transmembrane region" description="Helical" evidence="6">
    <location>
        <begin position="198"/>
        <end position="220"/>
    </location>
</feature>
<feature type="transmembrane region" description="Helical" evidence="6">
    <location>
        <begin position="138"/>
        <end position="157"/>
    </location>
</feature>
<feature type="domain" description="Major facilitator superfamily (MFS) profile" evidence="7">
    <location>
        <begin position="36"/>
        <end position="501"/>
    </location>
</feature>
<organism evidence="8 9">
    <name type="scientific">Steinernema glaseri</name>
    <dbReference type="NCBI Taxonomy" id="37863"/>
    <lineage>
        <taxon>Eukaryota</taxon>
        <taxon>Metazoa</taxon>
        <taxon>Ecdysozoa</taxon>
        <taxon>Nematoda</taxon>
        <taxon>Chromadorea</taxon>
        <taxon>Rhabditida</taxon>
        <taxon>Tylenchina</taxon>
        <taxon>Panagrolaimomorpha</taxon>
        <taxon>Strongyloidoidea</taxon>
        <taxon>Steinernematidae</taxon>
        <taxon>Steinernema</taxon>
    </lineage>
</organism>
<evidence type="ECO:0000256" key="5">
    <source>
        <dbReference type="SAM" id="MobiDB-lite"/>
    </source>
</evidence>
<dbReference type="SUPFAM" id="SSF103473">
    <property type="entry name" value="MFS general substrate transporter"/>
    <property type="match status" value="1"/>
</dbReference>
<feature type="compositionally biased region" description="Acidic residues" evidence="5">
    <location>
        <begin position="508"/>
        <end position="526"/>
    </location>
</feature>
<feature type="transmembrane region" description="Helical" evidence="6">
    <location>
        <begin position="360"/>
        <end position="380"/>
    </location>
</feature>
<evidence type="ECO:0000313" key="8">
    <source>
        <dbReference type="Proteomes" id="UP000095287"/>
    </source>
</evidence>
<feature type="transmembrane region" description="Helical" evidence="6">
    <location>
        <begin position="327"/>
        <end position="348"/>
    </location>
</feature>
<feature type="transmembrane region" description="Helical" evidence="6">
    <location>
        <begin position="111"/>
        <end position="131"/>
    </location>
</feature>
<dbReference type="PANTHER" id="PTHR24064">
    <property type="entry name" value="SOLUTE CARRIER FAMILY 22 MEMBER"/>
    <property type="match status" value="1"/>
</dbReference>
<dbReference type="WBParaSite" id="L893_g20868.t3">
    <property type="protein sequence ID" value="L893_g20868.t3"/>
    <property type="gene ID" value="L893_g20868"/>
</dbReference>
<sequence length="526" mass="58182">MTFRLLGPKHLRSSQGMTAPCSESEVADFGTYQRWLFVITQLGYLPVAGSMLATTFFEPSKIHCDRIRNDSLSPMENAPFESFLFEQDDENFYSLLMHWKLACRQSVIPTFISFFVMFGGVLGAFVAGYLADRFGRKPVVVGTMTALCLGNLLLMALGDSHWALTGVVLGCLGAASGGYMVTNMVLVVEALDKARSRLLVVSMNGWPIGMSFVAICAWLSRHWWTYHLVVAVSAGIFVVVLQTFSLESVRWLVQHNRHVRADKIRLIIDNRNGLSSTPSPCVRFSDAQSSLEPLTTPVGTERPTPPSPRRHYTYVDLFTNRAVRSHLLALLYCFTASSMVSFGIYFNVEALPGNRFVNLLSMGALKFSLGLVPFFVSGWLGRRPIVLLSTGVATLAGWSLVVAWIALRLGNHWLISALSITVTAALDPTWKINHLYSTELFPTVVRNMARAVCNVGARLGGVVAPGIVFLRSTNEVFPYVVFSALLSVQWLVSFAFLPETKDKPLNDVLEENATENSQEDDADRSV</sequence>
<feature type="transmembrane region" description="Helical" evidence="6">
    <location>
        <begin position="385"/>
        <end position="407"/>
    </location>
</feature>
<dbReference type="InterPro" id="IPR020846">
    <property type="entry name" value="MFS_dom"/>
</dbReference>
<keyword evidence="4 6" id="KW-0472">Membrane</keyword>
<evidence type="ECO:0000256" key="2">
    <source>
        <dbReference type="ARBA" id="ARBA00022692"/>
    </source>
</evidence>
<name>A0A1I7YYQ6_9BILA</name>
<evidence type="ECO:0000313" key="9">
    <source>
        <dbReference type="WBParaSite" id="L893_g20868.t3"/>
    </source>
</evidence>
<keyword evidence="8" id="KW-1185">Reference proteome</keyword>
<protein>
    <submittedName>
        <fullName evidence="9">MFS domain-containing protein</fullName>
    </submittedName>
</protein>
<feature type="transmembrane region" description="Helical" evidence="6">
    <location>
        <begin position="226"/>
        <end position="246"/>
    </location>
</feature>
<feature type="transmembrane region" description="Helical" evidence="6">
    <location>
        <begin position="476"/>
        <end position="497"/>
    </location>
</feature>
<feature type="region of interest" description="Disordered" evidence="5">
    <location>
        <begin position="507"/>
        <end position="526"/>
    </location>
</feature>
<evidence type="ECO:0000256" key="1">
    <source>
        <dbReference type="ARBA" id="ARBA00004141"/>
    </source>
</evidence>
<evidence type="ECO:0000259" key="7">
    <source>
        <dbReference type="PROSITE" id="PS50850"/>
    </source>
</evidence>
<dbReference type="AlphaFoldDB" id="A0A1I7YYQ6"/>
<evidence type="ECO:0000256" key="3">
    <source>
        <dbReference type="ARBA" id="ARBA00022989"/>
    </source>
</evidence>
<dbReference type="InterPro" id="IPR011701">
    <property type="entry name" value="MFS"/>
</dbReference>
<dbReference type="GO" id="GO:0022857">
    <property type="term" value="F:transmembrane transporter activity"/>
    <property type="evidence" value="ECO:0007669"/>
    <property type="project" value="InterPro"/>
</dbReference>
<dbReference type="PROSITE" id="PS00216">
    <property type="entry name" value="SUGAR_TRANSPORT_1"/>
    <property type="match status" value="1"/>
</dbReference>
<dbReference type="Pfam" id="PF07690">
    <property type="entry name" value="MFS_1"/>
    <property type="match status" value="1"/>
</dbReference>
<dbReference type="PROSITE" id="PS50850">
    <property type="entry name" value="MFS"/>
    <property type="match status" value="1"/>
</dbReference>
<proteinExistence type="predicted"/>